<dbReference type="Proteomes" id="UP000031982">
    <property type="component" value="Unassembled WGS sequence"/>
</dbReference>
<accession>A0ABR5AYZ5</accession>
<dbReference type="EMBL" id="JXLP01000002">
    <property type="protein sequence ID" value="KIL79956.1"/>
    <property type="molecule type" value="Genomic_DNA"/>
</dbReference>
<dbReference type="Pfam" id="PF04445">
    <property type="entry name" value="SAM_MT"/>
    <property type="match status" value="1"/>
</dbReference>
<sequence>MIVSTSARTNKNLEEKAKKTADELGCRFVRREKRSIASLQAHYHSDCLIVAKSRLELYSRDAEEPFFFHPNSASFRVKRLMRGEEDPFIAAAGLRPGMSLLDCTLGLASDSVAASFVTGAAGRVTGVEGQPVLAYMVREGLKEWVSPLPELNAAMKRIEVVNESYESVLARLPDQSFDIVYFDPMFAKPILTSEGIAGLRKLAIQNELTKDAVHEALRVARHRVVLKDHYQSGRFAELGFAQQIRPASLFHFGTIEAEDKRRVDSVTNKE</sequence>
<evidence type="ECO:0000313" key="2">
    <source>
        <dbReference type="Proteomes" id="UP000031982"/>
    </source>
</evidence>
<dbReference type="InterPro" id="IPR029063">
    <property type="entry name" value="SAM-dependent_MTases_sf"/>
</dbReference>
<organism evidence="1 2">
    <name type="scientific">Bacillus badius</name>
    <dbReference type="NCBI Taxonomy" id="1455"/>
    <lineage>
        <taxon>Bacteria</taxon>
        <taxon>Bacillati</taxon>
        <taxon>Bacillota</taxon>
        <taxon>Bacilli</taxon>
        <taxon>Bacillales</taxon>
        <taxon>Bacillaceae</taxon>
        <taxon>Pseudobacillus</taxon>
    </lineage>
</organism>
<dbReference type="InterPro" id="IPR007536">
    <property type="entry name" value="16SrRNA_methylTrfase_J"/>
</dbReference>
<dbReference type="PANTHER" id="PTHR36112">
    <property type="entry name" value="RIBOSOMAL RNA SMALL SUBUNIT METHYLTRANSFERASE J"/>
    <property type="match status" value="1"/>
</dbReference>
<keyword evidence="2" id="KW-1185">Reference proteome</keyword>
<protein>
    <submittedName>
        <fullName evidence="1">Protein-L-isoD(D-D) O-methyltransferase</fullName>
    </submittedName>
</protein>
<gene>
    <name evidence="1" type="ORF">SD77_2410</name>
</gene>
<reference evidence="1 2" key="1">
    <citation type="submission" date="2015-01" db="EMBL/GenBank/DDBJ databases">
        <title>Genome Assembly of Bacillus badius MTCC 1458.</title>
        <authorList>
            <person name="Verma A."/>
            <person name="Khatri I."/>
            <person name="Mual P."/>
            <person name="Subramanian S."/>
            <person name="Krishnamurthi S."/>
        </authorList>
    </citation>
    <scope>NUCLEOTIDE SEQUENCE [LARGE SCALE GENOMIC DNA]</scope>
    <source>
        <strain evidence="1 2">MTCC 1458</strain>
    </source>
</reference>
<proteinExistence type="predicted"/>
<dbReference type="Gene3D" id="3.40.50.150">
    <property type="entry name" value="Vaccinia Virus protein VP39"/>
    <property type="match status" value="1"/>
</dbReference>
<evidence type="ECO:0000313" key="1">
    <source>
        <dbReference type="EMBL" id="KIL79956.1"/>
    </source>
</evidence>
<dbReference type="SUPFAM" id="SSF53335">
    <property type="entry name" value="S-adenosyl-L-methionine-dependent methyltransferases"/>
    <property type="match status" value="1"/>
</dbReference>
<name>A0ABR5AYZ5_BACBA</name>
<dbReference type="RefSeq" id="WP_052475113.1">
    <property type="nucleotide sequence ID" value="NZ_JARTHD010000004.1"/>
</dbReference>
<dbReference type="PANTHER" id="PTHR36112:SF1">
    <property type="entry name" value="RIBOSOMAL RNA SMALL SUBUNIT METHYLTRANSFERASE J"/>
    <property type="match status" value="1"/>
</dbReference>
<comment type="caution">
    <text evidence="1">The sequence shown here is derived from an EMBL/GenBank/DDBJ whole genome shotgun (WGS) entry which is preliminary data.</text>
</comment>